<feature type="chain" id="PRO_5042941168" description="Bifunctional inhibitor/plant lipid transfer protein/seed storage helical domain-containing protein" evidence="2">
    <location>
        <begin position="21"/>
        <end position="115"/>
    </location>
</feature>
<dbReference type="SUPFAM" id="SSF47699">
    <property type="entry name" value="Bifunctional inhibitor/lipid-transfer protein/seed storage 2S albumin"/>
    <property type="match status" value="1"/>
</dbReference>
<evidence type="ECO:0000259" key="3">
    <source>
        <dbReference type="Pfam" id="PF00234"/>
    </source>
</evidence>
<dbReference type="InterPro" id="IPR036312">
    <property type="entry name" value="Bifun_inhib/LTP/seed_sf"/>
</dbReference>
<dbReference type="Proteomes" id="UP001415857">
    <property type="component" value="Unassembled WGS sequence"/>
</dbReference>
<feature type="domain" description="Bifunctional inhibitor/plant lipid transfer protein/seed storage helical" evidence="3">
    <location>
        <begin position="28"/>
        <end position="105"/>
    </location>
</feature>
<gene>
    <name evidence="4" type="ORF">L1049_024480</name>
</gene>
<proteinExistence type="inferred from homology"/>
<organism evidence="4 5">
    <name type="scientific">Liquidambar formosana</name>
    <name type="common">Formosan gum</name>
    <dbReference type="NCBI Taxonomy" id="63359"/>
    <lineage>
        <taxon>Eukaryota</taxon>
        <taxon>Viridiplantae</taxon>
        <taxon>Streptophyta</taxon>
        <taxon>Embryophyta</taxon>
        <taxon>Tracheophyta</taxon>
        <taxon>Spermatophyta</taxon>
        <taxon>Magnoliopsida</taxon>
        <taxon>eudicotyledons</taxon>
        <taxon>Gunneridae</taxon>
        <taxon>Pentapetalae</taxon>
        <taxon>Saxifragales</taxon>
        <taxon>Altingiaceae</taxon>
        <taxon>Liquidambar</taxon>
    </lineage>
</organism>
<dbReference type="CDD" id="cd01960">
    <property type="entry name" value="nsLTP1"/>
    <property type="match status" value="1"/>
</dbReference>
<name>A0AAP0S219_LIQFO</name>
<dbReference type="InterPro" id="IPR000528">
    <property type="entry name" value="Plant_nsLTP"/>
</dbReference>
<feature type="signal peptide" evidence="2">
    <location>
        <begin position="1"/>
        <end position="20"/>
    </location>
</feature>
<evidence type="ECO:0000256" key="2">
    <source>
        <dbReference type="SAM" id="SignalP"/>
    </source>
</evidence>
<evidence type="ECO:0000313" key="4">
    <source>
        <dbReference type="EMBL" id="KAK9285290.1"/>
    </source>
</evidence>
<accession>A0AAP0S219</accession>
<dbReference type="AlphaFoldDB" id="A0AAP0S219"/>
<dbReference type="GO" id="GO:0006869">
    <property type="term" value="P:lipid transport"/>
    <property type="evidence" value="ECO:0007669"/>
    <property type="project" value="InterPro"/>
</dbReference>
<comment type="similarity">
    <text evidence="1">Belongs to the plant LTP family.</text>
</comment>
<reference evidence="4 5" key="1">
    <citation type="journal article" date="2024" name="Plant J.">
        <title>Genome sequences and population genomics reveal climatic adaptation and genomic divergence between two closely related sweetgum species.</title>
        <authorList>
            <person name="Xu W.Q."/>
            <person name="Ren C.Q."/>
            <person name="Zhang X.Y."/>
            <person name="Comes H.P."/>
            <person name="Liu X.H."/>
            <person name="Li Y.G."/>
            <person name="Kettle C.J."/>
            <person name="Jalonen R."/>
            <person name="Gaisberger H."/>
            <person name="Ma Y.Z."/>
            <person name="Qiu Y.X."/>
        </authorList>
    </citation>
    <scope>NUCLEOTIDE SEQUENCE [LARGE SCALE GENOMIC DNA]</scope>
    <source>
        <strain evidence="4">Hangzhou</strain>
    </source>
</reference>
<dbReference type="InterPro" id="IPR016140">
    <property type="entry name" value="Bifunc_inhib/LTP/seed_store"/>
</dbReference>
<keyword evidence="5" id="KW-1185">Reference proteome</keyword>
<dbReference type="GO" id="GO:0008289">
    <property type="term" value="F:lipid binding"/>
    <property type="evidence" value="ECO:0007669"/>
    <property type="project" value="InterPro"/>
</dbReference>
<comment type="caution">
    <text evidence="4">The sequence shown here is derived from an EMBL/GenBank/DDBJ whole genome shotgun (WGS) entry which is preliminary data.</text>
</comment>
<keyword evidence="2" id="KW-0732">Signal</keyword>
<dbReference type="EMBL" id="JBBPBK010000005">
    <property type="protein sequence ID" value="KAK9285290.1"/>
    <property type="molecule type" value="Genomic_DNA"/>
</dbReference>
<evidence type="ECO:0000256" key="1">
    <source>
        <dbReference type="ARBA" id="ARBA00009748"/>
    </source>
</evidence>
<dbReference type="Gene3D" id="1.10.110.10">
    <property type="entry name" value="Plant lipid-transfer and hydrophobic proteins"/>
    <property type="match status" value="1"/>
</dbReference>
<dbReference type="Pfam" id="PF00234">
    <property type="entry name" value="Tryp_alpha_amyl"/>
    <property type="match status" value="1"/>
</dbReference>
<protein>
    <recommendedName>
        <fullName evidence="3">Bifunctional inhibitor/plant lipid transfer protein/seed storage helical domain-containing protein</fullName>
    </recommendedName>
</protein>
<dbReference type="PANTHER" id="PTHR33076">
    <property type="entry name" value="NON-SPECIFIC LIPID-TRANSFER PROTEIN 2-RELATED"/>
    <property type="match status" value="1"/>
</dbReference>
<evidence type="ECO:0000313" key="5">
    <source>
        <dbReference type="Proteomes" id="UP001415857"/>
    </source>
</evidence>
<sequence>MPRYVAFATVLLLVTGAAMAQTWDDPSCADVVWYFLPCMNFLQGLERKPTSGCCNQLKDMNKIAKGKKGRRRICQCIQYLADETGELISSRVHDLSGKCSVHRQFPISNHVKCTT</sequence>
<dbReference type="PRINTS" id="PR00382">
    <property type="entry name" value="LIPIDTRNSFER"/>
</dbReference>